<gene>
    <name evidence="2" type="ORF">OQ273_08215</name>
</gene>
<keyword evidence="3" id="KW-1185">Reference proteome</keyword>
<sequence length="310" mass="34266">MAATSKILTTSLVAALVLSVPAIGAETMTTEEIKNGFHKHAALTQLHRWYLLYEEPKYGIDNQLDILDTNVTIKSGLGEATGHEQYAERVRQIPASWQNAHDVKSTDMTIGEDGSVNLMATITYLNKGVLEDGGVRSAELSYTTTLAPTDTVLPKFTSIEIVQDSDGTAAEFVSEYGNNRMRSLVHYWLALIEDPSRNPEPVKEILADDFSLNFSSGAITDFDGFKAWLTGPASAVVASTHKISDFSQESVGDNEYRVSMTFDWNGILPDQTEMTAKTRHTWLVVDDPSERFARIKTVDVEVIEPFRPKG</sequence>
<dbReference type="SUPFAM" id="SSF54427">
    <property type="entry name" value="NTF2-like"/>
    <property type="match status" value="1"/>
</dbReference>
<evidence type="ECO:0008006" key="4">
    <source>
        <dbReference type="Google" id="ProtNLM"/>
    </source>
</evidence>
<protein>
    <recommendedName>
        <fullName evidence="4">SnoaL-like domain-containing protein</fullName>
    </recommendedName>
</protein>
<evidence type="ECO:0000313" key="3">
    <source>
        <dbReference type="Proteomes" id="UP001151234"/>
    </source>
</evidence>
<dbReference type="InterPro" id="IPR032710">
    <property type="entry name" value="NTF2-like_dom_sf"/>
</dbReference>
<reference evidence="2" key="1">
    <citation type="submission" date="2022-11" db="EMBL/GenBank/DDBJ databases">
        <title>Draft genome sequence of Hoeflea poritis E7-10 and Hoeflea prorocentri PM5-8, separated from scleractinian coral Porites lutea and marine dinoflagellate.</title>
        <authorList>
            <person name="Zhang G."/>
            <person name="Wei Q."/>
            <person name="Cai L."/>
        </authorList>
    </citation>
    <scope>NUCLEOTIDE SEQUENCE</scope>
    <source>
        <strain evidence="2">PM5-8</strain>
    </source>
</reference>
<evidence type="ECO:0000256" key="1">
    <source>
        <dbReference type="SAM" id="SignalP"/>
    </source>
</evidence>
<dbReference type="Proteomes" id="UP001151234">
    <property type="component" value="Unassembled WGS sequence"/>
</dbReference>
<accession>A0A9X3UHF7</accession>
<organism evidence="2 3">
    <name type="scientific">Hoeflea prorocentri</name>
    <dbReference type="NCBI Taxonomy" id="1922333"/>
    <lineage>
        <taxon>Bacteria</taxon>
        <taxon>Pseudomonadati</taxon>
        <taxon>Pseudomonadota</taxon>
        <taxon>Alphaproteobacteria</taxon>
        <taxon>Hyphomicrobiales</taxon>
        <taxon>Rhizobiaceae</taxon>
        <taxon>Hoeflea</taxon>
    </lineage>
</organism>
<keyword evidence="1" id="KW-0732">Signal</keyword>
<comment type="caution">
    <text evidence="2">The sequence shown here is derived from an EMBL/GenBank/DDBJ whole genome shotgun (WGS) entry which is preliminary data.</text>
</comment>
<dbReference type="AlphaFoldDB" id="A0A9X3UHF7"/>
<proteinExistence type="predicted"/>
<dbReference type="RefSeq" id="WP_267989965.1">
    <property type="nucleotide sequence ID" value="NZ_JAPJZI010000001.1"/>
</dbReference>
<feature type="signal peptide" evidence="1">
    <location>
        <begin position="1"/>
        <end position="24"/>
    </location>
</feature>
<evidence type="ECO:0000313" key="2">
    <source>
        <dbReference type="EMBL" id="MDA5398552.1"/>
    </source>
</evidence>
<feature type="chain" id="PRO_5040717751" description="SnoaL-like domain-containing protein" evidence="1">
    <location>
        <begin position="25"/>
        <end position="310"/>
    </location>
</feature>
<dbReference type="EMBL" id="JAPJZI010000001">
    <property type="protein sequence ID" value="MDA5398552.1"/>
    <property type="molecule type" value="Genomic_DNA"/>
</dbReference>
<name>A0A9X3UHF7_9HYPH</name>